<dbReference type="GO" id="GO:0007189">
    <property type="term" value="P:adenylate cyclase-activating G protein-coupled receptor signaling pathway"/>
    <property type="evidence" value="ECO:0007669"/>
    <property type="project" value="TreeGrafter"/>
</dbReference>
<sequence length="427" mass="47309">MSTIAQRAIAANIVKCIFSILSLAASSTIVHMIRFSPRGLKSPYSRIIFGLSIGDIIQSLGIFLGVFAVPKDTPESPMALGNQAACDYTGLLLLVGVLVTVFYLLFLIYFFWRRVKHKVAPQKFAYGEERYLHILCWVLSLTYGIVAVALKAVNPTRYGSTCVVTSKPFGCGVGQEDDEDYLECTRGTASGPMMGRILGIVLGVSLLGLFTFLASITCHVYAIERTLSTPRSTLRRHDGDEQQGSNSQEEESEEDTTTNQEAGATGNDNEIQEKERTESLTRSSMNQSILYIVAFIMTFAMPIAFLAAPGFRNDHYEVIIWSTSTLLPTYGIFLILIYTRPKVQILQKMFPKASWRLCFTVVVTSGGEVPPAHELKPSIHLLSQLSEVDSQHALSYSSESTNGVYYEGLRKSMVAASRYEGWHELQN</sequence>
<dbReference type="EMBL" id="BLLK01000019">
    <property type="protein sequence ID" value="GFH44341.1"/>
    <property type="molecule type" value="Genomic_DNA"/>
</dbReference>
<protein>
    <submittedName>
        <fullName evidence="7">Uncharacterized protein</fullName>
    </submittedName>
</protein>
<keyword evidence="3 6" id="KW-1133">Transmembrane helix</keyword>
<proteinExistence type="predicted"/>
<evidence type="ECO:0000256" key="2">
    <source>
        <dbReference type="ARBA" id="ARBA00022692"/>
    </source>
</evidence>
<dbReference type="AlphaFoldDB" id="A0AAD3GZ48"/>
<feature type="transmembrane region" description="Helical" evidence="6">
    <location>
        <begin position="131"/>
        <end position="150"/>
    </location>
</feature>
<feature type="transmembrane region" description="Helical" evidence="6">
    <location>
        <begin position="319"/>
        <end position="339"/>
    </location>
</feature>
<dbReference type="GO" id="GO:0004930">
    <property type="term" value="F:G protein-coupled receptor activity"/>
    <property type="evidence" value="ECO:0007669"/>
    <property type="project" value="TreeGrafter"/>
</dbReference>
<feature type="transmembrane region" description="Helical" evidence="6">
    <location>
        <begin position="47"/>
        <end position="68"/>
    </location>
</feature>
<feature type="transmembrane region" description="Helical" evidence="6">
    <location>
        <begin position="197"/>
        <end position="222"/>
    </location>
</feature>
<accession>A0AAD3GZ48</accession>
<evidence type="ECO:0000256" key="1">
    <source>
        <dbReference type="ARBA" id="ARBA00004141"/>
    </source>
</evidence>
<evidence type="ECO:0000256" key="6">
    <source>
        <dbReference type="SAM" id="Phobius"/>
    </source>
</evidence>
<evidence type="ECO:0000313" key="8">
    <source>
        <dbReference type="Proteomes" id="UP001054902"/>
    </source>
</evidence>
<keyword evidence="8" id="KW-1185">Reference proteome</keyword>
<organism evidence="7 8">
    <name type="scientific">Chaetoceros tenuissimus</name>
    <dbReference type="NCBI Taxonomy" id="426638"/>
    <lineage>
        <taxon>Eukaryota</taxon>
        <taxon>Sar</taxon>
        <taxon>Stramenopiles</taxon>
        <taxon>Ochrophyta</taxon>
        <taxon>Bacillariophyta</taxon>
        <taxon>Coscinodiscophyceae</taxon>
        <taxon>Chaetocerotophycidae</taxon>
        <taxon>Chaetocerotales</taxon>
        <taxon>Chaetocerotaceae</taxon>
        <taxon>Chaetoceros</taxon>
    </lineage>
</organism>
<feature type="transmembrane region" description="Helical" evidence="6">
    <location>
        <begin position="88"/>
        <end position="111"/>
    </location>
</feature>
<keyword evidence="2 6" id="KW-0812">Transmembrane</keyword>
<dbReference type="PANTHER" id="PTHR23112:SF0">
    <property type="entry name" value="TRANSMEMBRANE PROTEIN 116"/>
    <property type="match status" value="1"/>
</dbReference>
<dbReference type="SUPFAM" id="SSF81321">
    <property type="entry name" value="Family A G protein-coupled receptor-like"/>
    <property type="match status" value="1"/>
</dbReference>
<feature type="region of interest" description="Disordered" evidence="5">
    <location>
        <begin position="232"/>
        <end position="280"/>
    </location>
</feature>
<comment type="subcellular location">
    <subcellularLocation>
        <location evidence="1">Membrane</location>
        <topology evidence="1">Multi-pass membrane protein</topology>
    </subcellularLocation>
</comment>
<evidence type="ECO:0000313" key="7">
    <source>
        <dbReference type="EMBL" id="GFH44341.1"/>
    </source>
</evidence>
<dbReference type="Gene3D" id="1.20.1070.10">
    <property type="entry name" value="Rhodopsin 7-helix transmembrane proteins"/>
    <property type="match status" value="1"/>
</dbReference>
<dbReference type="GO" id="GO:0005886">
    <property type="term" value="C:plasma membrane"/>
    <property type="evidence" value="ECO:0007669"/>
    <property type="project" value="TreeGrafter"/>
</dbReference>
<evidence type="ECO:0000256" key="5">
    <source>
        <dbReference type="SAM" id="MobiDB-lite"/>
    </source>
</evidence>
<dbReference type="PANTHER" id="PTHR23112">
    <property type="entry name" value="G PROTEIN-COUPLED RECEPTOR 157-RELATED"/>
    <property type="match status" value="1"/>
</dbReference>
<name>A0AAD3GZ48_9STRA</name>
<dbReference type="Proteomes" id="UP001054902">
    <property type="component" value="Unassembled WGS sequence"/>
</dbReference>
<reference evidence="7 8" key="1">
    <citation type="journal article" date="2021" name="Sci. Rep.">
        <title>The genome of the diatom Chaetoceros tenuissimus carries an ancient integrated fragment of an extant virus.</title>
        <authorList>
            <person name="Hongo Y."/>
            <person name="Kimura K."/>
            <person name="Takaki Y."/>
            <person name="Yoshida Y."/>
            <person name="Baba S."/>
            <person name="Kobayashi G."/>
            <person name="Nagasaki K."/>
            <person name="Hano T."/>
            <person name="Tomaru Y."/>
        </authorList>
    </citation>
    <scope>NUCLEOTIDE SEQUENCE [LARGE SCALE GENOMIC DNA]</scope>
    <source>
        <strain evidence="7 8">NIES-3715</strain>
    </source>
</reference>
<keyword evidence="4 6" id="KW-0472">Membrane</keyword>
<evidence type="ECO:0000256" key="3">
    <source>
        <dbReference type="ARBA" id="ARBA00022989"/>
    </source>
</evidence>
<evidence type="ECO:0000256" key="4">
    <source>
        <dbReference type="ARBA" id="ARBA00023136"/>
    </source>
</evidence>
<gene>
    <name evidence="7" type="ORF">CTEN210_00815</name>
</gene>
<comment type="caution">
    <text evidence="7">The sequence shown here is derived from an EMBL/GenBank/DDBJ whole genome shotgun (WGS) entry which is preliminary data.</text>
</comment>
<feature type="transmembrane region" description="Helical" evidence="6">
    <location>
        <begin position="12"/>
        <end position="35"/>
    </location>
</feature>
<feature type="transmembrane region" description="Helical" evidence="6">
    <location>
        <begin position="289"/>
        <end position="307"/>
    </location>
</feature>